<name>A0AAP0X762_LIQFO</name>
<evidence type="ECO:0000259" key="2">
    <source>
        <dbReference type="Pfam" id="PF20167"/>
    </source>
</evidence>
<accession>A0AAP0X762</accession>
<reference evidence="3 4" key="1">
    <citation type="journal article" date="2024" name="Plant J.">
        <title>Genome sequences and population genomics reveal climatic adaptation and genomic divergence between two closely related sweetgum species.</title>
        <authorList>
            <person name="Xu W.Q."/>
            <person name="Ren C.Q."/>
            <person name="Zhang X.Y."/>
            <person name="Comes H.P."/>
            <person name="Liu X.H."/>
            <person name="Li Y.G."/>
            <person name="Kettle C.J."/>
            <person name="Jalonen R."/>
            <person name="Gaisberger H."/>
            <person name="Ma Y.Z."/>
            <person name="Qiu Y.X."/>
        </authorList>
    </citation>
    <scope>NUCLEOTIDE SEQUENCE [LARGE SCALE GENOMIC DNA]</scope>
    <source>
        <strain evidence="3">Hangzhou</strain>
    </source>
</reference>
<gene>
    <name evidence="3" type="ORF">L1049_017022</name>
</gene>
<evidence type="ECO:0000313" key="4">
    <source>
        <dbReference type="Proteomes" id="UP001415857"/>
    </source>
</evidence>
<feature type="region of interest" description="Disordered" evidence="1">
    <location>
        <begin position="291"/>
        <end position="327"/>
    </location>
</feature>
<dbReference type="Pfam" id="PF20167">
    <property type="entry name" value="Transposase_32"/>
    <property type="match status" value="1"/>
</dbReference>
<organism evidence="3 4">
    <name type="scientific">Liquidambar formosana</name>
    <name type="common">Formosan gum</name>
    <dbReference type="NCBI Taxonomy" id="63359"/>
    <lineage>
        <taxon>Eukaryota</taxon>
        <taxon>Viridiplantae</taxon>
        <taxon>Streptophyta</taxon>
        <taxon>Embryophyta</taxon>
        <taxon>Tracheophyta</taxon>
        <taxon>Spermatophyta</taxon>
        <taxon>Magnoliopsida</taxon>
        <taxon>eudicotyledons</taxon>
        <taxon>Gunneridae</taxon>
        <taxon>Pentapetalae</taxon>
        <taxon>Saxifragales</taxon>
        <taxon>Altingiaceae</taxon>
        <taxon>Liquidambar</taxon>
    </lineage>
</organism>
<feature type="compositionally biased region" description="Basic and acidic residues" evidence="1">
    <location>
        <begin position="40"/>
        <end position="56"/>
    </location>
</feature>
<keyword evidence="4" id="KW-1185">Reference proteome</keyword>
<protein>
    <recommendedName>
        <fullName evidence="2">Putative plant transposon protein domain-containing protein</fullName>
    </recommendedName>
</protein>
<evidence type="ECO:0000313" key="3">
    <source>
        <dbReference type="EMBL" id="KAK9288563.1"/>
    </source>
</evidence>
<feature type="compositionally biased region" description="Acidic residues" evidence="1">
    <location>
        <begin position="306"/>
        <end position="316"/>
    </location>
</feature>
<feature type="region of interest" description="Disordered" evidence="1">
    <location>
        <begin position="1"/>
        <end position="56"/>
    </location>
</feature>
<dbReference type="EMBL" id="JBBPBK010000003">
    <property type="protein sequence ID" value="KAK9288563.1"/>
    <property type="molecule type" value="Genomic_DNA"/>
</dbReference>
<evidence type="ECO:0000256" key="1">
    <source>
        <dbReference type="SAM" id="MobiDB-lite"/>
    </source>
</evidence>
<sequence>MTQRTEKLLKASMDASRAQTKRKGGSGTSQPPPSNPTQEEPSHQQERRSKAKHSDEGLCKDAETLKKYQDSYKNRRAIGWDFFLTLNNTCYPRLVRVFYANFKFTKDYEIKSWVKGTPIHLRISTIAAVFNLPTENTIQSFDTHGWTIRPDFDKIQALRQICNDSTIQQAFLPSVNDMTVTSRIIHHIISYNLMPRAGSRSYVGYMDIFLIWCVLNGKMLDLAFIILYHMRDCAKKSSGCLPYGNALTEVFKIFDVNMGNETDAYNAKASDIYDKATLKRMKFVQNANGEWTRDPRFAHQQPHEEDPMDEEHEDEPQPPPAEQEDAPSLQTVMTAIGSLHMTMTQGFQDVGNRITDLERRQGNVETILQQYAPYFPPPPED</sequence>
<dbReference type="AlphaFoldDB" id="A0AAP0X762"/>
<dbReference type="Proteomes" id="UP001415857">
    <property type="component" value="Unassembled WGS sequence"/>
</dbReference>
<comment type="caution">
    <text evidence="3">The sequence shown here is derived from an EMBL/GenBank/DDBJ whole genome shotgun (WGS) entry which is preliminary data.</text>
</comment>
<feature type="compositionally biased region" description="Basic and acidic residues" evidence="1">
    <location>
        <begin position="291"/>
        <end position="305"/>
    </location>
</feature>
<dbReference type="InterPro" id="IPR046796">
    <property type="entry name" value="Transposase_32_dom"/>
</dbReference>
<proteinExistence type="predicted"/>
<feature type="domain" description="Putative plant transposon protein" evidence="2">
    <location>
        <begin position="78"/>
        <end position="256"/>
    </location>
</feature>